<dbReference type="OrthoDB" id="3335918at2759"/>
<evidence type="ECO:0008006" key="3">
    <source>
        <dbReference type="Google" id="ProtNLM"/>
    </source>
</evidence>
<keyword evidence="2" id="KW-1185">Reference proteome</keyword>
<dbReference type="Gene3D" id="3.30.110.170">
    <property type="entry name" value="Protein of unknown function (DUF541), domain 1"/>
    <property type="match status" value="1"/>
</dbReference>
<dbReference type="EMBL" id="AMGV01000004">
    <property type="protein sequence ID" value="KEF58514.1"/>
    <property type="molecule type" value="Genomic_DNA"/>
</dbReference>
<sequence>MAPTVINVQGKAKLYRVAERAKLDIEISSSEYEQSTASANVVTTVSSLQNQLDEICTRADNGEISPSAPVSFYSIGSLTTSSDDEYDEDHNKTGKRLYKATSSVDIRFRDFAKLGEMVVAFSTVPFVSLQGIEWKLTEEKQAALEEQAKLDALRHAFKRATGYADVIGRRNVTPVKIDDTHYMFAEGRVMQTARKVSSNASYGIGVGLDFEPQQVEVNATLEVEFHAE</sequence>
<dbReference type="GO" id="GO:0006974">
    <property type="term" value="P:DNA damage response"/>
    <property type="evidence" value="ECO:0007669"/>
    <property type="project" value="TreeGrafter"/>
</dbReference>
<protein>
    <recommendedName>
        <fullName evidence="3">DUF541 domain-containing protein</fullName>
    </recommendedName>
</protein>
<evidence type="ECO:0000313" key="1">
    <source>
        <dbReference type="EMBL" id="KEF58514.1"/>
    </source>
</evidence>
<accession>A0A072PEI2</accession>
<dbReference type="RefSeq" id="XP_013261104.1">
    <property type="nucleotide sequence ID" value="XM_013405650.1"/>
</dbReference>
<organism evidence="1 2">
    <name type="scientific">Exophiala aquamarina CBS 119918</name>
    <dbReference type="NCBI Taxonomy" id="1182545"/>
    <lineage>
        <taxon>Eukaryota</taxon>
        <taxon>Fungi</taxon>
        <taxon>Dikarya</taxon>
        <taxon>Ascomycota</taxon>
        <taxon>Pezizomycotina</taxon>
        <taxon>Eurotiomycetes</taxon>
        <taxon>Chaetothyriomycetidae</taxon>
        <taxon>Chaetothyriales</taxon>
        <taxon>Herpotrichiellaceae</taxon>
        <taxon>Exophiala</taxon>
    </lineage>
</organism>
<dbReference type="InterPro" id="IPR052022">
    <property type="entry name" value="26kDa_periplasmic_antigen"/>
</dbReference>
<name>A0A072PEI2_9EURO</name>
<comment type="caution">
    <text evidence="1">The sequence shown here is derived from an EMBL/GenBank/DDBJ whole genome shotgun (WGS) entry which is preliminary data.</text>
</comment>
<proteinExistence type="predicted"/>
<dbReference type="Proteomes" id="UP000027920">
    <property type="component" value="Unassembled WGS sequence"/>
</dbReference>
<dbReference type="Gene3D" id="3.30.70.2970">
    <property type="entry name" value="Protein of unknown function (DUF541), domain 2"/>
    <property type="match status" value="1"/>
</dbReference>
<reference evidence="1 2" key="1">
    <citation type="submission" date="2013-03" db="EMBL/GenBank/DDBJ databases">
        <title>The Genome Sequence of Exophiala aquamarina CBS 119918.</title>
        <authorList>
            <consortium name="The Broad Institute Genomics Platform"/>
            <person name="Cuomo C."/>
            <person name="de Hoog S."/>
            <person name="Gorbushina A."/>
            <person name="Walker B."/>
            <person name="Young S.K."/>
            <person name="Zeng Q."/>
            <person name="Gargeya S."/>
            <person name="Fitzgerald M."/>
            <person name="Haas B."/>
            <person name="Abouelleil A."/>
            <person name="Allen A.W."/>
            <person name="Alvarado L."/>
            <person name="Arachchi H.M."/>
            <person name="Berlin A.M."/>
            <person name="Chapman S.B."/>
            <person name="Gainer-Dewar J."/>
            <person name="Goldberg J."/>
            <person name="Griggs A."/>
            <person name="Gujja S."/>
            <person name="Hansen M."/>
            <person name="Howarth C."/>
            <person name="Imamovic A."/>
            <person name="Ireland A."/>
            <person name="Larimer J."/>
            <person name="McCowan C."/>
            <person name="Murphy C."/>
            <person name="Pearson M."/>
            <person name="Poon T.W."/>
            <person name="Priest M."/>
            <person name="Roberts A."/>
            <person name="Saif S."/>
            <person name="Shea T."/>
            <person name="Sisk P."/>
            <person name="Sykes S."/>
            <person name="Wortman J."/>
            <person name="Nusbaum C."/>
            <person name="Birren B."/>
        </authorList>
    </citation>
    <scope>NUCLEOTIDE SEQUENCE [LARGE SCALE GENOMIC DNA]</scope>
    <source>
        <strain evidence="1 2">CBS 119918</strain>
    </source>
</reference>
<dbReference type="HOGENOM" id="CLU_075628_1_0_1"/>
<evidence type="ECO:0000313" key="2">
    <source>
        <dbReference type="Proteomes" id="UP000027920"/>
    </source>
</evidence>
<dbReference type="GeneID" id="25281357"/>
<dbReference type="InterPro" id="IPR007497">
    <property type="entry name" value="SIMPL/DUF541"/>
</dbReference>
<dbReference type="VEuPathDB" id="FungiDB:A1O9_06440"/>
<dbReference type="PANTHER" id="PTHR34387:SF1">
    <property type="entry name" value="PERIPLASMIC IMMUNOGENIC PROTEIN"/>
    <property type="match status" value="1"/>
</dbReference>
<dbReference type="PANTHER" id="PTHR34387">
    <property type="entry name" value="SLR1258 PROTEIN"/>
    <property type="match status" value="1"/>
</dbReference>
<dbReference type="Pfam" id="PF04402">
    <property type="entry name" value="SIMPL"/>
    <property type="match status" value="1"/>
</dbReference>
<dbReference type="AlphaFoldDB" id="A0A072PEI2"/>
<gene>
    <name evidence="1" type="ORF">A1O9_06440</name>
</gene>